<evidence type="ECO:0000256" key="3">
    <source>
        <dbReference type="ARBA" id="ARBA00022692"/>
    </source>
</evidence>
<evidence type="ECO:0000256" key="4">
    <source>
        <dbReference type="ARBA" id="ARBA00022741"/>
    </source>
</evidence>
<evidence type="ECO:0000256" key="8">
    <source>
        <dbReference type="SAM" id="Phobius"/>
    </source>
</evidence>
<feature type="domain" description="Pycsar effector protein" evidence="9">
    <location>
        <begin position="25"/>
        <end position="180"/>
    </location>
</feature>
<evidence type="ECO:0000256" key="7">
    <source>
        <dbReference type="ARBA" id="ARBA00023136"/>
    </source>
</evidence>
<dbReference type="Proteomes" id="UP001206483">
    <property type="component" value="Unassembled WGS sequence"/>
</dbReference>
<keyword evidence="6" id="KW-0051">Antiviral defense</keyword>
<evidence type="ECO:0000259" key="9">
    <source>
        <dbReference type="Pfam" id="PF18967"/>
    </source>
</evidence>
<keyword evidence="5 8" id="KW-1133">Transmembrane helix</keyword>
<evidence type="ECO:0000313" key="10">
    <source>
        <dbReference type="EMBL" id="MCP2313329.1"/>
    </source>
</evidence>
<reference evidence="10 11" key="1">
    <citation type="submission" date="2022-06" db="EMBL/GenBank/DDBJ databases">
        <title>Sequencing the genomes of 1000 actinobacteria strains.</title>
        <authorList>
            <person name="Klenk H.-P."/>
        </authorList>
    </citation>
    <scope>NUCLEOTIDE SEQUENCE [LARGE SCALE GENOMIC DNA]</scope>
    <source>
        <strain evidence="10 11">DSM 41656</strain>
    </source>
</reference>
<keyword evidence="2" id="KW-1003">Cell membrane</keyword>
<name>A0ABT1J7B1_9ACTN</name>
<feature type="transmembrane region" description="Helical" evidence="8">
    <location>
        <begin position="160"/>
        <end position="180"/>
    </location>
</feature>
<organism evidence="10 11">
    <name type="scientific">Kitasatospora paracochleata</name>
    <dbReference type="NCBI Taxonomy" id="58354"/>
    <lineage>
        <taxon>Bacteria</taxon>
        <taxon>Bacillati</taxon>
        <taxon>Actinomycetota</taxon>
        <taxon>Actinomycetes</taxon>
        <taxon>Kitasatosporales</taxon>
        <taxon>Streptomycetaceae</taxon>
        <taxon>Kitasatospora</taxon>
    </lineage>
</organism>
<keyword evidence="7 8" id="KW-0472">Membrane</keyword>
<evidence type="ECO:0000256" key="5">
    <source>
        <dbReference type="ARBA" id="ARBA00022989"/>
    </source>
</evidence>
<keyword evidence="11" id="KW-1185">Reference proteome</keyword>
<dbReference type="RefSeq" id="WP_253803078.1">
    <property type="nucleotide sequence ID" value="NZ_BAAAUB010000039.1"/>
</dbReference>
<dbReference type="EMBL" id="JAMZDX010000006">
    <property type="protein sequence ID" value="MCP2313329.1"/>
    <property type="molecule type" value="Genomic_DNA"/>
</dbReference>
<dbReference type="Pfam" id="PF18967">
    <property type="entry name" value="PycTM"/>
    <property type="match status" value="1"/>
</dbReference>
<evidence type="ECO:0000256" key="1">
    <source>
        <dbReference type="ARBA" id="ARBA00004236"/>
    </source>
</evidence>
<sequence>MTAAARHDPAAEEYDRATSECLEQARALLVGVREEIARADGKAAILLGAVGATGAALIAVLAGRQWTPDALPVAARLLWWAGACSWVLSLLLLLAVVAPRPLRSRWQPGRPLTYFGDIARADRDTAALRQALTLMARDPLPPLLDALRTTSRIARTKHRCVLLGAAFFGTAILAALTAVLTT</sequence>
<evidence type="ECO:0000256" key="6">
    <source>
        <dbReference type="ARBA" id="ARBA00023118"/>
    </source>
</evidence>
<comment type="caution">
    <text evidence="10">The sequence shown here is derived from an EMBL/GenBank/DDBJ whole genome shotgun (WGS) entry which is preliminary data.</text>
</comment>
<dbReference type="InterPro" id="IPR043760">
    <property type="entry name" value="PycTM_dom"/>
</dbReference>
<evidence type="ECO:0000313" key="11">
    <source>
        <dbReference type="Proteomes" id="UP001206483"/>
    </source>
</evidence>
<keyword evidence="3 8" id="KW-0812">Transmembrane</keyword>
<gene>
    <name evidence="10" type="ORF">FHR36_006510</name>
</gene>
<feature type="transmembrane region" description="Helical" evidence="8">
    <location>
        <begin position="43"/>
        <end position="62"/>
    </location>
</feature>
<evidence type="ECO:0000256" key="2">
    <source>
        <dbReference type="ARBA" id="ARBA00022475"/>
    </source>
</evidence>
<keyword evidence="4" id="KW-0547">Nucleotide-binding</keyword>
<comment type="subcellular location">
    <subcellularLocation>
        <location evidence="1">Cell membrane</location>
    </subcellularLocation>
</comment>
<protein>
    <recommendedName>
        <fullName evidence="9">Pycsar effector protein domain-containing protein</fullName>
    </recommendedName>
</protein>
<feature type="transmembrane region" description="Helical" evidence="8">
    <location>
        <begin position="77"/>
        <end position="98"/>
    </location>
</feature>
<proteinExistence type="predicted"/>
<accession>A0ABT1J7B1</accession>